<feature type="non-terminal residue" evidence="2">
    <location>
        <position position="1"/>
    </location>
</feature>
<comment type="caution">
    <text evidence="2">The sequence shown here is derived from an EMBL/GenBank/DDBJ whole genome shotgun (WGS) entry which is preliminary data.</text>
</comment>
<accession>A0ABU6XVY2</accession>
<sequence length="111" mass="12058">SPPQNQPPSGPINKVVSPNRRQITDSSYNDMVIETCLESSSPPSTEGVQETEEVSMVDKTPLENDPSLKPPDLDGPIFLGLDMDDIMAEGTATVVNWENRFAPLGEDVEMA</sequence>
<proteinExistence type="predicted"/>
<dbReference type="EMBL" id="JASCZI010213464">
    <property type="protein sequence ID" value="MED6201314.1"/>
    <property type="molecule type" value="Genomic_DNA"/>
</dbReference>
<feature type="compositionally biased region" description="Polar residues" evidence="1">
    <location>
        <begin position="37"/>
        <end position="48"/>
    </location>
</feature>
<name>A0ABU6XVY2_9FABA</name>
<feature type="region of interest" description="Disordered" evidence="1">
    <location>
        <begin position="37"/>
        <end position="75"/>
    </location>
</feature>
<feature type="region of interest" description="Disordered" evidence="1">
    <location>
        <begin position="1"/>
        <end position="21"/>
    </location>
</feature>
<evidence type="ECO:0000256" key="1">
    <source>
        <dbReference type="SAM" id="MobiDB-lite"/>
    </source>
</evidence>
<keyword evidence="3" id="KW-1185">Reference proteome</keyword>
<gene>
    <name evidence="2" type="ORF">PIB30_093658</name>
</gene>
<evidence type="ECO:0000313" key="3">
    <source>
        <dbReference type="Proteomes" id="UP001341840"/>
    </source>
</evidence>
<protein>
    <submittedName>
        <fullName evidence="2">Uncharacterized protein</fullName>
    </submittedName>
</protein>
<reference evidence="2 3" key="1">
    <citation type="journal article" date="2023" name="Plants (Basel)">
        <title>Bridging the Gap: Combining Genomics and Transcriptomics Approaches to Understand Stylosanthes scabra, an Orphan Legume from the Brazilian Caatinga.</title>
        <authorList>
            <person name="Ferreira-Neto J.R.C."/>
            <person name="da Silva M.D."/>
            <person name="Binneck E."/>
            <person name="de Melo N.F."/>
            <person name="da Silva R.H."/>
            <person name="de Melo A.L.T.M."/>
            <person name="Pandolfi V."/>
            <person name="Bustamante F.O."/>
            <person name="Brasileiro-Vidal A.C."/>
            <person name="Benko-Iseppon A.M."/>
        </authorList>
    </citation>
    <scope>NUCLEOTIDE SEQUENCE [LARGE SCALE GENOMIC DNA]</scope>
    <source>
        <tissue evidence="2">Leaves</tissue>
    </source>
</reference>
<dbReference type="Proteomes" id="UP001341840">
    <property type="component" value="Unassembled WGS sequence"/>
</dbReference>
<feature type="compositionally biased region" description="Pro residues" evidence="1">
    <location>
        <begin position="1"/>
        <end position="10"/>
    </location>
</feature>
<evidence type="ECO:0000313" key="2">
    <source>
        <dbReference type="EMBL" id="MED6201314.1"/>
    </source>
</evidence>
<organism evidence="2 3">
    <name type="scientific">Stylosanthes scabra</name>
    <dbReference type="NCBI Taxonomy" id="79078"/>
    <lineage>
        <taxon>Eukaryota</taxon>
        <taxon>Viridiplantae</taxon>
        <taxon>Streptophyta</taxon>
        <taxon>Embryophyta</taxon>
        <taxon>Tracheophyta</taxon>
        <taxon>Spermatophyta</taxon>
        <taxon>Magnoliopsida</taxon>
        <taxon>eudicotyledons</taxon>
        <taxon>Gunneridae</taxon>
        <taxon>Pentapetalae</taxon>
        <taxon>rosids</taxon>
        <taxon>fabids</taxon>
        <taxon>Fabales</taxon>
        <taxon>Fabaceae</taxon>
        <taxon>Papilionoideae</taxon>
        <taxon>50 kb inversion clade</taxon>
        <taxon>dalbergioids sensu lato</taxon>
        <taxon>Dalbergieae</taxon>
        <taxon>Pterocarpus clade</taxon>
        <taxon>Stylosanthes</taxon>
    </lineage>
</organism>